<evidence type="ECO:0000256" key="4">
    <source>
        <dbReference type="ARBA" id="ARBA00010617"/>
    </source>
</evidence>
<keyword evidence="16" id="KW-1185">Reference proteome</keyword>
<dbReference type="InterPro" id="IPR002403">
    <property type="entry name" value="Cyt_P450_E_grp-IV"/>
</dbReference>
<gene>
    <name evidence="15" type="ORF">FB567DRAFT_519924</name>
</gene>
<dbReference type="PRINTS" id="PR00465">
    <property type="entry name" value="EP450IV"/>
</dbReference>
<dbReference type="GO" id="GO:0004497">
    <property type="term" value="F:monooxygenase activity"/>
    <property type="evidence" value="ECO:0007669"/>
    <property type="project" value="UniProtKB-KW"/>
</dbReference>
<evidence type="ECO:0000256" key="2">
    <source>
        <dbReference type="ARBA" id="ARBA00004370"/>
    </source>
</evidence>
<dbReference type="PANTHER" id="PTHR46206:SF5">
    <property type="entry name" value="P450, PUTATIVE (EUROFUNG)-RELATED"/>
    <property type="match status" value="1"/>
</dbReference>
<dbReference type="GO" id="GO:0016020">
    <property type="term" value="C:membrane"/>
    <property type="evidence" value="ECO:0007669"/>
    <property type="project" value="UniProtKB-SubCell"/>
</dbReference>
<dbReference type="SUPFAM" id="SSF48264">
    <property type="entry name" value="Cytochrome P450"/>
    <property type="match status" value="1"/>
</dbReference>
<organism evidence="15 16">
    <name type="scientific">Paraphoma chrysanthemicola</name>
    <dbReference type="NCBI Taxonomy" id="798071"/>
    <lineage>
        <taxon>Eukaryota</taxon>
        <taxon>Fungi</taxon>
        <taxon>Dikarya</taxon>
        <taxon>Ascomycota</taxon>
        <taxon>Pezizomycotina</taxon>
        <taxon>Dothideomycetes</taxon>
        <taxon>Pleosporomycetidae</taxon>
        <taxon>Pleosporales</taxon>
        <taxon>Pleosporineae</taxon>
        <taxon>Phaeosphaeriaceae</taxon>
        <taxon>Paraphoma</taxon>
    </lineage>
</organism>
<reference evidence="15" key="1">
    <citation type="journal article" date="2021" name="Nat. Commun.">
        <title>Genetic determinants of endophytism in the Arabidopsis root mycobiome.</title>
        <authorList>
            <person name="Mesny F."/>
            <person name="Miyauchi S."/>
            <person name="Thiergart T."/>
            <person name="Pickel B."/>
            <person name="Atanasova L."/>
            <person name="Karlsson M."/>
            <person name="Huettel B."/>
            <person name="Barry K.W."/>
            <person name="Haridas S."/>
            <person name="Chen C."/>
            <person name="Bauer D."/>
            <person name="Andreopoulos W."/>
            <person name="Pangilinan J."/>
            <person name="LaButti K."/>
            <person name="Riley R."/>
            <person name="Lipzen A."/>
            <person name="Clum A."/>
            <person name="Drula E."/>
            <person name="Henrissat B."/>
            <person name="Kohler A."/>
            <person name="Grigoriev I.V."/>
            <person name="Martin F.M."/>
            <person name="Hacquard S."/>
        </authorList>
    </citation>
    <scope>NUCLEOTIDE SEQUENCE</scope>
    <source>
        <strain evidence="15">MPI-SDFR-AT-0120</strain>
    </source>
</reference>
<comment type="subcellular location">
    <subcellularLocation>
        <location evidence="2">Membrane</location>
    </subcellularLocation>
</comment>
<comment type="similarity">
    <text evidence="4">Belongs to the cytochrome P450 family.</text>
</comment>
<dbReference type="GO" id="GO:0016705">
    <property type="term" value="F:oxidoreductase activity, acting on paired donors, with incorporation or reduction of molecular oxygen"/>
    <property type="evidence" value="ECO:0007669"/>
    <property type="project" value="InterPro"/>
</dbReference>
<accession>A0A8K0R903</accession>
<dbReference type="Proteomes" id="UP000813461">
    <property type="component" value="Unassembled WGS sequence"/>
</dbReference>
<evidence type="ECO:0000256" key="14">
    <source>
        <dbReference type="SAM" id="Phobius"/>
    </source>
</evidence>
<feature type="transmembrane region" description="Helical" evidence="14">
    <location>
        <begin position="37"/>
        <end position="55"/>
    </location>
</feature>
<evidence type="ECO:0000256" key="11">
    <source>
        <dbReference type="ARBA" id="ARBA00023033"/>
    </source>
</evidence>
<evidence type="ECO:0000256" key="3">
    <source>
        <dbReference type="ARBA" id="ARBA00004685"/>
    </source>
</evidence>
<proteinExistence type="inferred from homology"/>
<dbReference type="Pfam" id="PF00067">
    <property type="entry name" value="p450"/>
    <property type="match status" value="1"/>
</dbReference>
<protein>
    <submittedName>
        <fullName evidence="15">Cytochrome P450</fullName>
    </submittedName>
</protein>
<dbReference type="Gene3D" id="1.10.630.10">
    <property type="entry name" value="Cytochrome P450"/>
    <property type="match status" value="1"/>
</dbReference>
<evidence type="ECO:0000256" key="6">
    <source>
        <dbReference type="ARBA" id="ARBA00022692"/>
    </source>
</evidence>
<dbReference type="AlphaFoldDB" id="A0A8K0R903"/>
<keyword evidence="7 13" id="KW-0479">Metal-binding</keyword>
<dbReference type="CDD" id="cd11041">
    <property type="entry name" value="CYP503A1-like"/>
    <property type="match status" value="1"/>
</dbReference>
<evidence type="ECO:0000313" key="16">
    <source>
        <dbReference type="Proteomes" id="UP000813461"/>
    </source>
</evidence>
<dbReference type="GO" id="GO:0005506">
    <property type="term" value="F:iron ion binding"/>
    <property type="evidence" value="ECO:0007669"/>
    <property type="project" value="InterPro"/>
</dbReference>
<evidence type="ECO:0000256" key="7">
    <source>
        <dbReference type="ARBA" id="ARBA00022723"/>
    </source>
</evidence>
<comment type="cofactor">
    <cofactor evidence="1 13">
        <name>heme</name>
        <dbReference type="ChEBI" id="CHEBI:30413"/>
    </cofactor>
</comment>
<keyword evidence="6 14" id="KW-0812">Transmembrane</keyword>
<keyword evidence="10 13" id="KW-0408">Iron</keyword>
<comment type="caution">
    <text evidence="15">The sequence shown here is derived from an EMBL/GenBank/DDBJ whole genome shotgun (WGS) entry which is preliminary data.</text>
</comment>
<dbReference type="InterPro" id="IPR001128">
    <property type="entry name" value="Cyt_P450"/>
</dbReference>
<dbReference type="OrthoDB" id="1844152at2759"/>
<keyword evidence="5 13" id="KW-0349">Heme</keyword>
<comment type="pathway">
    <text evidence="3">Mycotoxin biosynthesis.</text>
</comment>
<keyword evidence="9" id="KW-0560">Oxidoreductase</keyword>
<evidence type="ECO:0000256" key="9">
    <source>
        <dbReference type="ARBA" id="ARBA00023002"/>
    </source>
</evidence>
<evidence type="ECO:0000256" key="13">
    <source>
        <dbReference type="PIRSR" id="PIRSR602403-1"/>
    </source>
</evidence>
<evidence type="ECO:0000256" key="1">
    <source>
        <dbReference type="ARBA" id="ARBA00001971"/>
    </source>
</evidence>
<keyword evidence="8 14" id="KW-1133">Transmembrane helix</keyword>
<dbReference type="InterPro" id="IPR036396">
    <property type="entry name" value="Cyt_P450_sf"/>
</dbReference>
<dbReference type="EMBL" id="JAGMVJ010000005">
    <property type="protein sequence ID" value="KAH7090469.1"/>
    <property type="molecule type" value="Genomic_DNA"/>
</dbReference>
<keyword evidence="11" id="KW-0503">Monooxygenase</keyword>
<dbReference type="GO" id="GO:0020037">
    <property type="term" value="F:heme binding"/>
    <property type="evidence" value="ECO:0007669"/>
    <property type="project" value="InterPro"/>
</dbReference>
<evidence type="ECO:0000313" key="15">
    <source>
        <dbReference type="EMBL" id="KAH7090469.1"/>
    </source>
</evidence>
<evidence type="ECO:0000256" key="10">
    <source>
        <dbReference type="ARBA" id="ARBA00023004"/>
    </source>
</evidence>
<sequence length="515" mass="59007">MTLNMINSTSLSDQRAYTSTHQVSFAVSSEKIMFQELFISTWFLVLGSCVAFPFVTRFRSYITQCLNACEWLFCGPQLLAKRYVPGIPFSVKTPYREYHLVSSREHIHEISRADENHLSLVEIAEEVFQPHHTMNGIELNRLGMQRRILRKLSLKLEGYQQPLTNLITAEMRDALSAKTGATGAWTEIGIFSMTQKVVAMANTFTFYGHHFTGDQAFLEAALQYPRDVFIAAEVLRCVPSALSGPASWLATRGHRASNHMFAKLVPMVEERLRCGKEVPRDTQQDYVQYVIDLYPEDVPDRARRIVEQTLALWFASVHQPAITLYYAILDLCEHPHLQQQLLAETHANQSSDGSIDILKLELLDSFLKESARLNTSESISLRRKAVQPFTFKDGTHVAAEDWVCVPQRPLLRDAAIYPNPDIFDPFRFMSHNTGTQKASKFTDLSPDYPMWGLGKQACPGRFYASFIVKLVLIELIQSYDFGMETIPDKRYFTWRSSLIPRPNLQFQVRPRQFDR</sequence>
<keyword evidence="12 14" id="KW-0472">Membrane</keyword>
<dbReference type="PANTHER" id="PTHR46206">
    <property type="entry name" value="CYTOCHROME P450"/>
    <property type="match status" value="1"/>
</dbReference>
<evidence type="ECO:0000256" key="12">
    <source>
        <dbReference type="ARBA" id="ARBA00023136"/>
    </source>
</evidence>
<feature type="binding site" description="axial binding residue" evidence="13">
    <location>
        <position position="458"/>
    </location>
    <ligand>
        <name>heme</name>
        <dbReference type="ChEBI" id="CHEBI:30413"/>
    </ligand>
    <ligandPart>
        <name>Fe</name>
        <dbReference type="ChEBI" id="CHEBI:18248"/>
    </ligandPart>
</feature>
<evidence type="ECO:0000256" key="8">
    <source>
        <dbReference type="ARBA" id="ARBA00022989"/>
    </source>
</evidence>
<name>A0A8K0R903_9PLEO</name>
<evidence type="ECO:0000256" key="5">
    <source>
        <dbReference type="ARBA" id="ARBA00022617"/>
    </source>
</evidence>